<organism evidence="3 4">
    <name type="scientific">Porites evermanni</name>
    <dbReference type="NCBI Taxonomy" id="104178"/>
    <lineage>
        <taxon>Eukaryota</taxon>
        <taxon>Metazoa</taxon>
        <taxon>Cnidaria</taxon>
        <taxon>Anthozoa</taxon>
        <taxon>Hexacorallia</taxon>
        <taxon>Scleractinia</taxon>
        <taxon>Fungiina</taxon>
        <taxon>Poritidae</taxon>
        <taxon>Porites</taxon>
    </lineage>
</organism>
<comment type="caution">
    <text evidence="3">The sequence shown here is derived from an EMBL/GenBank/DDBJ whole genome shotgun (WGS) entry which is preliminary data.</text>
</comment>
<keyword evidence="2" id="KW-1133">Transmembrane helix</keyword>
<protein>
    <submittedName>
        <fullName evidence="3">Uncharacterized protein</fullName>
    </submittedName>
</protein>
<proteinExistence type="predicted"/>
<evidence type="ECO:0000313" key="4">
    <source>
        <dbReference type="Proteomes" id="UP001159427"/>
    </source>
</evidence>
<sequence length="202" mass="22753">MNADYEPALFKDGNKILALLKNNKTIYVNTENKKDKQKNKKHFQMLFTNASYFQIIFKEGSAYIQGHYVVRYYMNGRMPPEDPEPLSFSIEIINITEANSTQGTEHSLSLRTGVPSPSIPLTTKTEINTTAEANIISTQGMNEEHPQHFHTGLSSSNTPLTPKTGPQARKTVPVPWEIFLAVAVYAIVLVVIRLSVTLIRRF</sequence>
<name>A0ABN8R8A3_9CNID</name>
<accession>A0ABN8R8A3</accession>
<keyword evidence="2" id="KW-0812">Transmembrane</keyword>
<dbReference type="EMBL" id="CALNXI010001629">
    <property type="protein sequence ID" value="CAH3173674.1"/>
    <property type="molecule type" value="Genomic_DNA"/>
</dbReference>
<dbReference type="Proteomes" id="UP001159427">
    <property type="component" value="Unassembled WGS sequence"/>
</dbReference>
<evidence type="ECO:0000256" key="1">
    <source>
        <dbReference type="SAM" id="MobiDB-lite"/>
    </source>
</evidence>
<feature type="transmembrane region" description="Helical" evidence="2">
    <location>
        <begin position="178"/>
        <end position="199"/>
    </location>
</feature>
<feature type="region of interest" description="Disordered" evidence="1">
    <location>
        <begin position="146"/>
        <end position="166"/>
    </location>
</feature>
<keyword evidence="4" id="KW-1185">Reference proteome</keyword>
<evidence type="ECO:0000256" key="2">
    <source>
        <dbReference type="SAM" id="Phobius"/>
    </source>
</evidence>
<feature type="compositionally biased region" description="Polar residues" evidence="1">
    <location>
        <begin position="152"/>
        <end position="161"/>
    </location>
</feature>
<reference evidence="3 4" key="1">
    <citation type="submission" date="2022-05" db="EMBL/GenBank/DDBJ databases">
        <authorList>
            <consortium name="Genoscope - CEA"/>
            <person name="William W."/>
        </authorList>
    </citation>
    <scope>NUCLEOTIDE SEQUENCE [LARGE SCALE GENOMIC DNA]</scope>
</reference>
<keyword evidence="2" id="KW-0472">Membrane</keyword>
<gene>
    <name evidence="3" type="ORF">PEVE_00009145</name>
</gene>
<evidence type="ECO:0000313" key="3">
    <source>
        <dbReference type="EMBL" id="CAH3173674.1"/>
    </source>
</evidence>